<dbReference type="GO" id="GO:0004518">
    <property type="term" value="F:nuclease activity"/>
    <property type="evidence" value="ECO:0007669"/>
    <property type="project" value="UniProtKB-KW"/>
</dbReference>
<sequence length="108" mass="12530">MNSLESLIQTQCVTWFRLQHPNDLIFAVPNGGSRNLLEARKLKREGVMAGVSDLIVIQNNRIVFIEMKHEKGRQSKSQKEFESKVSNLGYEYHLCRSFDDFKTIVESR</sequence>
<proteinExistence type="predicted"/>
<dbReference type="Pfam" id="PF08774">
    <property type="entry name" value="VRR_NUC"/>
    <property type="match status" value="1"/>
</dbReference>
<dbReference type="InterPro" id="IPR014883">
    <property type="entry name" value="VRR_NUC"/>
</dbReference>
<evidence type="ECO:0000313" key="6">
    <source>
        <dbReference type="Proteomes" id="UP001207440"/>
    </source>
</evidence>
<keyword evidence="3" id="KW-0378">Hydrolase</keyword>
<evidence type="ECO:0000256" key="2">
    <source>
        <dbReference type="ARBA" id="ARBA00022722"/>
    </source>
</evidence>
<accession>A0AAP3AQA6</accession>
<comment type="cofactor">
    <cofactor evidence="1">
        <name>Mg(2+)</name>
        <dbReference type="ChEBI" id="CHEBI:18420"/>
    </cofactor>
</comment>
<gene>
    <name evidence="5" type="ORF">OKE68_10550</name>
</gene>
<dbReference type="GO" id="GO:0016788">
    <property type="term" value="F:hydrolase activity, acting on ester bonds"/>
    <property type="evidence" value="ECO:0007669"/>
    <property type="project" value="InterPro"/>
</dbReference>
<organism evidence="5 6">
    <name type="scientific">Riemerella anatipestifer</name>
    <name type="common">Moraxella anatipestifer</name>
    <dbReference type="NCBI Taxonomy" id="34085"/>
    <lineage>
        <taxon>Bacteria</taxon>
        <taxon>Pseudomonadati</taxon>
        <taxon>Bacteroidota</taxon>
        <taxon>Flavobacteriia</taxon>
        <taxon>Flavobacteriales</taxon>
        <taxon>Weeksellaceae</taxon>
        <taxon>Riemerella</taxon>
    </lineage>
</organism>
<name>A0AAP3AQA6_RIEAN</name>
<evidence type="ECO:0000256" key="3">
    <source>
        <dbReference type="ARBA" id="ARBA00022801"/>
    </source>
</evidence>
<dbReference type="RefSeq" id="WP_153928887.1">
    <property type="nucleotide sequence ID" value="NZ_CP072188.1"/>
</dbReference>
<reference evidence="5" key="1">
    <citation type="submission" date="2022-10" db="EMBL/GenBank/DDBJ databases">
        <title>Sifting through the core-genome to identify putative cross-protective antigens against Riemerella anatipestifer.</title>
        <authorList>
            <person name="Zheng X."/>
            <person name="Zhang W."/>
        </authorList>
    </citation>
    <scope>NUCLEOTIDE SEQUENCE</scope>
    <source>
        <strain evidence="5">ZWRA178</strain>
    </source>
</reference>
<dbReference type="AlphaFoldDB" id="A0AAP3AQA6"/>
<dbReference type="EMBL" id="JAOZYT010000096">
    <property type="protein sequence ID" value="MCW0524751.1"/>
    <property type="molecule type" value="Genomic_DNA"/>
</dbReference>
<evidence type="ECO:0000256" key="1">
    <source>
        <dbReference type="ARBA" id="ARBA00001946"/>
    </source>
</evidence>
<keyword evidence="2" id="KW-0540">Nuclease</keyword>
<dbReference type="GO" id="GO:0003676">
    <property type="term" value="F:nucleic acid binding"/>
    <property type="evidence" value="ECO:0007669"/>
    <property type="project" value="InterPro"/>
</dbReference>
<evidence type="ECO:0000259" key="4">
    <source>
        <dbReference type="SMART" id="SM00990"/>
    </source>
</evidence>
<comment type="caution">
    <text evidence="5">The sequence shown here is derived from an EMBL/GenBank/DDBJ whole genome shotgun (WGS) entry which is preliminary data.</text>
</comment>
<protein>
    <submittedName>
        <fullName evidence="5">VRR-NUC domain-containing protein</fullName>
    </submittedName>
</protein>
<dbReference type="Proteomes" id="UP001207440">
    <property type="component" value="Unassembled WGS sequence"/>
</dbReference>
<evidence type="ECO:0000313" key="5">
    <source>
        <dbReference type="EMBL" id="MCW0524751.1"/>
    </source>
</evidence>
<feature type="domain" description="VRR-NUC" evidence="4">
    <location>
        <begin position="3"/>
        <end position="99"/>
    </location>
</feature>
<dbReference type="InterPro" id="IPR011856">
    <property type="entry name" value="tRNA_endonuc-like_dom_sf"/>
</dbReference>
<dbReference type="Gene3D" id="3.40.1350.10">
    <property type="match status" value="1"/>
</dbReference>
<dbReference type="SMART" id="SM00990">
    <property type="entry name" value="VRR_NUC"/>
    <property type="match status" value="1"/>
</dbReference>